<dbReference type="Gene3D" id="3.40.630.30">
    <property type="match status" value="1"/>
</dbReference>
<dbReference type="KEGG" id="ela:UCREL1_5932"/>
<dbReference type="AlphaFoldDB" id="M7SL45"/>
<accession>M7SL45</accession>
<dbReference type="OMA" id="SHASADW"/>
<dbReference type="EMBL" id="KB706532">
    <property type="protein sequence ID" value="EMR67074.1"/>
    <property type="molecule type" value="Genomic_DNA"/>
</dbReference>
<keyword evidence="2" id="KW-1185">Reference proteome</keyword>
<reference evidence="2" key="1">
    <citation type="journal article" date="2013" name="Genome Announc.">
        <title>Draft genome sequence of the grapevine dieback fungus Eutypa lata UCR-EL1.</title>
        <authorList>
            <person name="Blanco-Ulate B."/>
            <person name="Rolshausen P.E."/>
            <person name="Cantu D."/>
        </authorList>
    </citation>
    <scope>NUCLEOTIDE SEQUENCE [LARGE SCALE GENOMIC DNA]</scope>
    <source>
        <strain evidence="2">UCR-EL1</strain>
    </source>
</reference>
<gene>
    <name evidence="1" type="ORF">UCREL1_5932</name>
</gene>
<dbReference type="Proteomes" id="UP000012174">
    <property type="component" value="Unassembled WGS sequence"/>
</dbReference>
<name>M7SL45_EUTLA</name>
<sequence>MPPYVVTGCVAADGPALAYNNMSAFWTDPTWILVWDRGQTREYIIEQASQRLPLALLTDTTHKRHQKVVDSETGKIVGYCRWILPDRLAGEWLDAQTPAVSAEEEHEYAKSHASADWRTRREMDALDVPATAIKDRLTRLKEYMGEIDFLRLPLLFGLPAHVMATSRA</sequence>
<keyword evidence="1" id="KW-0808">Transferase</keyword>
<protein>
    <submittedName>
        <fullName evidence="1">Putative gcn5-related n-acetyltransferase protein</fullName>
    </submittedName>
</protein>
<evidence type="ECO:0000313" key="1">
    <source>
        <dbReference type="EMBL" id="EMR67074.1"/>
    </source>
</evidence>
<proteinExistence type="predicted"/>
<dbReference type="GO" id="GO:0016740">
    <property type="term" value="F:transferase activity"/>
    <property type="evidence" value="ECO:0007669"/>
    <property type="project" value="UniProtKB-KW"/>
</dbReference>
<dbReference type="OrthoDB" id="61113at2759"/>
<dbReference type="HOGENOM" id="CLU_1626939_0_0_1"/>
<organism evidence="1 2">
    <name type="scientific">Eutypa lata (strain UCR-EL1)</name>
    <name type="common">Grapevine dieback disease fungus</name>
    <name type="synonym">Eutypa armeniacae</name>
    <dbReference type="NCBI Taxonomy" id="1287681"/>
    <lineage>
        <taxon>Eukaryota</taxon>
        <taxon>Fungi</taxon>
        <taxon>Dikarya</taxon>
        <taxon>Ascomycota</taxon>
        <taxon>Pezizomycotina</taxon>
        <taxon>Sordariomycetes</taxon>
        <taxon>Xylariomycetidae</taxon>
        <taxon>Xylariales</taxon>
        <taxon>Diatrypaceae</taxon>
        <taxon>Eutypa</taxon>
    </lineage>
</organism>
<evidence type="ECO:0000313" key="2">
    <source>
        <dbReference type="Proteomes" id="UP000012174"/>
    </source>
</evidence>